<feature type="binding site" evidence="2">
    <location>
        <begin position="88"/>
        <end position="95"/>
    </location>
    <ligand>
        <name>substrate</name>
    </ligand>
</feature>
<name>A0AAP0KIK9_9MAGN</name>
<keyword evidence="5" id="KW-1185">Reference proteome</keyword>
<dbReference type="InterPro" id="IPR029033">
    <property type="entry name" value="His_PPase_superfam"/>
</dbReference>
<accession>A0AAP0KIK9</accession>
<dbReference type="PANTHER" id="PTHR48100">
    <property type="entry name" value="BROAD-SPECIFICITY PHOSPHATASE YOR283W-RELATED"/>
    <property type="match status" value="1"/>
</dbReference>
<evidence type="ECO:0000256" key="1">
    <source>
        <dbReference type="ARBA" id="ARBA00038362"/>
    </source>
</evidence>
<evidence type="ECO:0000313" key="4">
    <source>
        <dbReference type="EMBL" id="KAK9152750.1"/>
    </source>
</evidence>
<comment type="caution">
    <text evidence="4">The sequence shown here is derived from an EMBL/GenBank/DDBJ whole genome shotgun (WGS) entry which is preliminary data.</text>
</comment>
<dbReference type="InterPro" id="IPR013078">
    <property type="entry name" value="His_Pase_superF_clade-1"/>
</dbReference>
<dbReference type="GO" id="GO:0016791">
    <property type="term" value="F:phosphatase activity"/>
    <property type="evidence" value="ECO:0007669"/>
    <property type="project" value="TreeGrafter"/>
</dbReference>
<dbReference type="EMBL" id="JBBNAE010000001">
    <property type="protein sequence ID" value="KAK9152750.1"/>
    <property type="molecule type" value="Genomic_DNA"/>
</dbReference>
<dbReference type="SMART" id="SM00855">
    <property type="entry name" value="PGAM"/>
    <property type="match status" value="1"/>
</dbReference>
<dbReference type="Gene3D" id="3.40.50.1240">
    <property type="entry name" value="Phosphoglycerate mutase-like"/>
    <property type="match status" value="1"/>
</dbReference>
<reference evidence="4 5" key="1">
    <citation type="submission" date="2024-01" db="EMBL/GenBank/DDBJ databases">
        <title>Genome assemblies of Stephania.</title>
        <authorList>
            <person name="Yang L."/>
        </authorList>
    </citation>
    <scope>NUCLEOTIDE SEQUENCE [LARGE SCALE GENOMIC DNA]</scope>
    <source>
        <strain evidence="4">QJT</strain>
        <tissue evidence="4">Leaf</tissue>
    </source>
</reference>
<dbReference type="Proteomes" id="UP001417504">
    <property type="component" value="Unassembled WGS sequence"/>
</dbReference>
<organism evidence="4 5">
    <name type="scientific">Stephania japonica</name>
    <dbReference type="NCBI Taxonomy" id="461633"/>
    <lineage>
        <taxon>Eukaryota</taxon>
        <taxon>Viridiplantae</taxon>
        <taxon>Streptophyta</taxon>
        <taxon>Embryophyta</taxon>
        <taxon>Tracheophyta</taxon>
        <taxon>Spermatophyta</taxon>
        <taxon>Magnoliopsida</taxon>
        <taxon>Ranunculales</taxon>
        <taxon>Menispermaceae</taxon>
        <taxon>Menispermoideae</taxon>
        <taxon>Cissampelideae</taxon>
        <taxon>Stephania</taxon>
    </lineage>
</organism>
<keyword evidence="3" id="KW-0732">Signal</keyword>
<evidence type="ECO:0000256" key="3">
    <source>
        <dbReference type="SAM" id="SignalP"/>
    </source>
</evidence>
<dbReference type="SUPFAM" id="SSF53254">
    <property type="entry name" value="Phosphoglycerate mutase-like"/>
    <property type="match status" value="1"/>
</dbReference>
<dbReference type="InterPro" id="IPR050275">
    <property type="entry name" value="PGM_Phosphatase"/>
</dbReference>
<comment type="similarity">
    <text evidence="1">Belongs to the phosphoglycerate mutase family.</text>
</comment>
<evidence type="ECO:0000313" key="5">
    <source>
        <dbReference type="Proteomes" id="UP001417504"/>
    </source>
</evidence>
<protein>
    <submittedName>
        <fullName evidence="4">Uncharacterized protein</fullName>
    </submittedName>
</protein>
<dbReference type="Pfam" id="PF00300">
    <property type="entry name" value="His_Phos_1"/>
    <property type="match status" value="1"/>
</dbReference>
<evidence type="ECO:0000256" key="2">
    <source>
        <dbReference type="PIRSR" id="PIRSR613078-2"/>
    </source>
</evidence>
<feature type="binding site" evidence="2">
    <location>
        <position position="139"/>
    </location>
    <ligand>
        <name>substrate</name>
    </ligand>
</feature>
<sequence>MGFAVLVTTLIPFTLASTIEGPRSSVHHHGHTRLQIRCLSSNSDVSLSTDEKLENNASMTGGAYDFKGATTSLTHELLSSSKKITLVRHGLSSWNDESRIQGSSDLSILTDTGVKQAEKCRKALANISFDQCFSSPISRAKSTAEVMWQGREKPLLYMDSLKEAHLFFLEGMKNEFGASGC</sequence>
<proteinExistence type="inferred from homology"/>
<dbReference type="PANTHER" id="PTHR48100:SF27">
    <property type="entry name" value="OS01G0237100 PROTEIN"/>
    <property type="match status" value="1"/>
</dbReference>
<feature type="signal peptide" evidence="3">
    <location>
        <begin position="1"/>
        <end position="16"/>
    </location>
</feature>
<feature type="chain" id="PRO_5043012152" evidence="3">
    <location>
        <begin position="17"/>
        <end position="181"/>
    </location>
</feature>
<dbReference type="AlphaFoldDB" id="A0AAP0KIK9"/>
<dbReference type="CDD" id="cd07067">
    <property type="entry name" value="HP_PGM_like"/>
    <property type="match status" value="1"/>
</dbReference>
<gene>
    <name evidence="4" type="ORF">Sjap_000230</name>
</gene>